<evidence type="ECO:0000313" key="1">
    <source>
        <dbReference type="EMBL" id="EEX71196.1"/>
    </source>
</evidence>
<reference evidence="1" key="1">
    <citation type="submission" date="2009-09" db="EMBL/GenBank/DDBJ databases">
        <authorList>
            <person name="Weinstock G."/>
            <person name="Sodergren E."/>
            <person name="Clifton S."/>
            <person name="Fulton L."/>
            <person name="Fulton B."/>
            <person name="Courtney L."/>
            <person name="Fronick C."/>
            <person name="Harrison M."/>
            <person name="Strong C."/>
            <person name="Farmer C."/>
            <person name="Delahaunty K."/>
            <person name="Markovic C."/>
            <person name="Hall O."/>
            <person name="Minx P."/>
            <person name="Tomlinson C."/>
            <person name="Mitreva M."/>
            <person name="Nelson J."/>
            <person name="Hou S."/>
            <person name="Wollam A."/>
            <person name="Pepin K.H."/>
            <person name="Johnson M."/>
            <person name="Bhonagiri V."/>
            <person name="Nash W.E."/>
            <person name="Warren W."/>
            <person name="Chinwalla A."/>
            <person name="Mardis E.R."/>
            <person name="Wilson R.K."/>
        </authorList>
    </citation>
    <scope>NUCLEOTIDE SEQUENCE [LARGE SCALE GENOMIC DNA]</scope>
    <source>
        <strain evidence="1">ATCC 51259</strain>
    </source>
</reference>
<dbReference type="eggNOG" id="ENOG5031420">
    <property type="taxonomic scope" value="Bacteria"/>
</dbReference>
<proteinExistence type="predicted"/>
<protein>
    <submittedName>
        <fullName evidence="1">Uncharacterized protein</fullName>
    </submittedName>
</protein>
<dbReference type="HOGENOM" id="CLU_1502171_0_0_10"/>
<comment type="caution">
    <text evidence="1">The sequence shown here is derived from an EMBL/GenBank/DDBJ whole genome shotgun (WGS) entry which is preliminary data.</text>
</comment>
<name>C9LI80_9BACT</name>
<dbReference type="AlphaFoldDB" id="C9LI80"/>
<dbReference type="EMBL" id="ACIJ02000022">
    <property type="protein sequence ID" value="EEX71196.1"/>
    <property type="molecule type" value="Genomic_DNA"/>
</dbReference>
<evidence type="ECO:0000313" key="2">
    <source>
        <dbReference type="Proteomes" id="UP000003460"/>
    </source>
</evidence>
<sequence length="179" mass="21106">MTHINIRYILPLFCWFLFTTMAAEKAPETFIRTQSEPKELVTGQKILISIYLYTTQDVERVRQAGPELTLKGYNIERLTGGKVYYINRTQENGKLYNVFLLDQYAFLPERPNKVLIPPMKYTISVRKYEREADPFEEFFGYERPYKEQTMTLSSEKLTLTVHEKPQRTTIEMQKSGNVI</sequence>
<organism evidence="1 2">
    <name type="scientific">Alloprevotella tannerae ATCC 51259</name>
    <dbReference type="NCBI Taxonomy" id="626522"/>
    <lineage>
        <taxon>Bacteria</taxon>
        <taxon>Pseudomonadati</taxon>
        <taxon>Bacteroidota</taxon>
        <taxon>Bacteroidia</taxon>
        <taxon>Bacteroidales</taxon>
        <taxon>Prevotellaceae</taxon>
        <taxon>Alloprevotella</taxon>
    </lineage>
</organism>
<accession>C9LI80</accession>
<dbReference type="Proteomes" id="UP000003460">
    <property type="component" value="Unassembled WGS sequence"/>
</dbReference>
<gene>
    <name evidence="1" type="ORF">GCWU000325_01938</name>
</gene>
<dbReference type="STRING" id="626522.GCWU000325_01938"/>
<keyword evidence="2" id="KW-1185">Reference proteome</keyword>